<name>A0AAW2SS15_9LAMI</name>
<dbReference type="InterPro" id="IPR041588">
    <property type="entry name" value="Integrase_H2C2"/>
</dbReference>
<reference evidence="2" key="1">
    <citation type="submission" date="2020-06" db="EMBL/GenBank/DDBJ databases">
        <authorList>
            <person name="Li T."/>
            <person name="Hu X."/>
            <person name="Zhang T."/>
            <person name="Song X."/>
            <person name="Zhang H."/>
            <person name="Dai N."/>
            <person name="Sheng W."/>
            <person name="Hou X."/>
            <person name="Wei L."/>
        </authorList>
    </citation>
    <scope>NUCLEOTIDE SEQUENCE</scope>
    <source>
        <strain evidence="2">KEN1</strain>
        <tissue evidence="2">Leaf</tissue>
    </source>
</reference>
<feature type="domain" description="Integrase catalytic" evidence="1">
    <location>
        <begin position="294"/>
        <end position="365"/>
    </location>
</feature>
<dbReference type="InterPro" id="IPR001584">
    <property type="entry name" value="Integrase_cat-core"/>
</dbReference>
<evidence type="ECO:0000259" key="1">
    <source>
        <dbReference type="PROSITE" id="PS50994"/>
    </source>
</evidence>
<organism evidence="2">
    <name type="scientific">Sesamum latifolium</name>
    <dbReference type="NCBI Taxonomy" id="2727402"/>
    <lineage>
        <taxon>Eukaryota</taxon>
        <taxon>Viridiplantae</taxon>
        <taxon>Streptophyta</taxon>
        <taxon>Embryophyta</taxon>
        <taxon>Tracheophyta</taxon>
        <taxon>Spermatophyta</taxon>
        <taxon>Magnoliopsida</taxon>
        <taxon>eudicotyledons</taxon>
        <taxon>Gunneridae</taxon>
        <taxon>Pentapetalae</taxon>
        <taxon>asterids</taxon>
        <taxon>lamiids</taxon>
        <taxon>Lamiales</taxon>
        <taxon>Pedaliaceae</taxon>
        <taxon>Sesamum</taxon>
    </lineage>
</organism>
<dbReference type="GO" id="GO:0004523">
    <property type="term" value="F:RNA-DNA hybrid ribonuclease activity"/>
    <property type="evidence" value="ECO:0007669"/>
    <property type="project" value="InterPro"/>
</dbReference>
<dbReference type="Pfam" id="PF13456">
    <property type="entry name" value="RVT_3"/>
    <property type="match status" value="1"/>
</dbReference>
<dbReference type="Gene3D" id="3.30.420.10">
    <property type="entry name" value="Ribonuclease H-like superfamily/Ribonuclease H"/>
    <property type="match status" value="2"/>
</dbReference>
<dbReference type="EMBL" id="JACGWN010000016">
    <property type="protein sequence ID" value="KAL0395022.1"/>
    <property type="molecule type" value="Genomic_DNA"/>
</dbReference>
<dbReference type="GO" id="GO:0015074">
    <property type="term" value="P:DNA integration"/>
    <property type="evidence" value="ECO:0007669"/>
    <property type="project" value="InterPro"/>
</dbReference>
<proteinExistence type="predicted"/>
<sequence>MTGAPPEETPRDEKWLLHIDGSSTTQGIRAGIVITSPQGEGLKFAVKFDFKASNNEAEYETLVADMKMAHEAGARHLLAYSDSQLIVKQVEGTYEAKEKSMVQYLQQIAELRTNFKSFHIIQIPKEENIKADCLSKLSSALEDCHTRYITIQYLPNPGTDQTIQAISFIIDWRTPILGWLEKGSLPGDRWEAARLKSRAVRFLVEGGTLYKKSYTHPLLRCVSQSEGIHLLKEIHSRCCGSHIRTWMLANKALRAGYFWPTMKQDAKQLVSKCEKYQKHSFLIHRPAEPLTTMLSPCPFTQWGIDIVGPFPLAPGQRKFLLVAVDYFTKWVEAEPLGRITEAEIMKFIWRNIIYRFELPREIILG</sequence>
<dbReference type="PROSITE" id="PS50994">
    <property type="entry name" value="INTEGRASE"/>
    <property type="match status" value="1"/>
</dbReference>
<protein>
    <submittedName>
        <fullName evidence="2">Ribonuclease HI</fullName>
    </submittedName>
</protein>
<dbReference type="InterPro" id="IPR036397">
    <property type="entry name" value="RNaseH_sf"/>
</dbReference>
<dbReference type="GO" id="GO:0003676">
    <property type="term" value="F:nucleic acid binding"/>
    <property type="evidence" value="ECO:0007669"/>
    <property type="project" value="InterPro"/>
</dbReference>
<gene>
    <name evidence="2" type="ORF">Slati_4468400</name>
</gene>
<dbReference type="AlphaFoldDB" id="A0AAW2SS15"/>
<evidence type="ECO:0000313" key="2">
    <source>
        <dbReference type="EMBL" id="KAL0395022.1"/>
    </source>
</evidence>
<dbReference type="InterPro" id="IPR002156">
    <property type="entry name" value="RNaseH_domain"/>
</dbReference>
<dbReference type="SUPFAM" id="SSF53098">
    <property type="entry name" value="Ribonuclease H-like"/>
    <property type="match status" value="2"/>
</dbReference>
<accession>A0AAW2SS15</accession>
<dbReference type="InterPro" id="IPR012337">
    <property type="entry name" value="RNaseH-like_sf"/>
</dbReference>
<dbReference type="CDD" id="cd09279">
    <property type="entry name" value="RNase_HI_like"/>
    <property type="match status" value="1"/>
</dbReference>
<dbReference type="Pfam" id="PF17921">
    <property type="entry name" value="Integrase_H2C2"/>
    <property type="match status" value="1"/>
</dbReference>
<reference evidence="2" key="2">
    <citation type="journal article" date="2024" name="Plant">
        <title>Genomic evolution and insights into agronomic trait innovations of Sesamum species.</title>
        <authorList>
            <person name="Miao H."/>
            <person name="Wang L."/>
            <person name="Qu L."/>
            <person name="Liu H."/>
            <person name="Sun Y."/>
            <person name="Le M."/>
            <person name="Wang Q."/>
            <person name="Wei S."/>
            <person name="Zheng Y."/>
            <person name="Lin W."/>
            <person name="Duan Y."/>
            <person name="Cao H."/>
            <person name="Xiong S."/>
            <person name="Wang X."/>
            <person name="Wei L."/>
            <person name="Li C."/>
            <person name="Ma Q."/>
            <person name="Ju M."/>
            <person name="Zhao R."/>
            <person name="Li G."/>
            <person name="Mu C."/>
            <person name="Tian Q."/>
            <person name="Mei H."/>
            <person name="Zhang T."/>
            <person name="Gao T."/>
            <person name="Zhang H."/>
        </authorList>
    </citation>
    <scope>NUCLEOTIDE SEQUENCE</scope>
    <source>
        <strain evidence="2">KEN1</strain>
    </source>
</reference>
<dbReference type="PANTHER" id="PTHR48475:SF2">
    <property type="entry name" value="RIBONUCLEASE H"/>
    <property type="match status" value="1"/>
</dbReference>
<dbReference type="PANTHER" id="PTHR48475">
    <property type="entry name" value="RIBONUCLEASE H"/>
    <property type="match status" value="1"/>
</dbReference>
<dbReference type="Gene3D" id="1.10.340.70">
    <property type="match status" value="1"/>
</dbReference>
<comment type="caution">
    <text evidence="2">The sequence shown here is derived from an EMBL/GenBank/DDBJ whole genome shotgun (WGS) entry which is preliminary data.</text>
</comment>